<dbReference type="EMBL" id="CABPRJ010001905">
    <property type="protein sequence ID" value="VVC40585.1"/>
    <property type="molecule type" value="Genomic_DNA"/>
</dbReference>
<protein>
    <submittedName>
        <fullName evidence="2">Uncharacterized protein</fullName>
    </submittedName>
</protein>
<keyword evidence="1" id="KW-0472">Membrane</keyword>
<evidence type="ECO:0000313" key="3">
    <source>
        <dbReference type="Proteomes" id="UP000325440"/>
    </source>
</evidence>
<name>A0A5E4N783_9HEMI</name>
<keyword evidence="3" id="KW-1185">Reference proteome</keyword>
<accession>A0A5E4N783</accession>
<organism evidence="2 3">
    <name type="scientific">Cinara cedri</name>
    <dbReference type="NCBI Taxonomy" id="506608"/>
    <lineage>
        <taxon>Eukaryota</taxon>
        <taxon>Metazoa</taxon>
        <taxon>Ecdysozoa</taxon>
        <taxon>Arthropoda</taxon>
        <taxon>Hexapoda</taxon>
        <taxon>Insecta</taxon>
        <taxon>Pterygota</taxon>
        <taxon>Neoptera</taxon>
        <taxon>Paraneoptera</taxon>
        <taxon>Hemiptera</taxon>
        <taxon>Sternorrhyncha</taxon>
        <taxon>Aphidomorpha</taxon>
        <taxon>Aphidoidea</taxon>
        <taxon>Aphididae</taxon>
        <taxon>Lachninae</taxon>
        <taxon>Cinara</taxon>
    </lineage>
</organism>
<gene>
    <name evidence="2" type="ORF">CINCED_3A016727</name>
</gene>
<evidence type="ECO:0000313" key="2">
    <source>
        <dbReference type="EMBL" id="VVC40585.1"/>
    </source>
</evidence>
<feature type="transmembrane region" description="Helical" evidence="1">
    <location>
        <begin position="21"/>
        <end position="43"/>
    </location>
</feature>
<sequence length="110" mass="12580">MKSNFLLNCFRHRPQIPYYRILNIMVAISGLIVFLFALNYVVVDRNSSETTTMTISGRAVTENDSENKKPWALPEGELFADLQGRLADVNFATGCTGVYRSLLFLSQRRW</sequence>
<proteinExistence type="predicted"/>
<keyword evidence="1" id="KW-0812">Transmembrane</keyword>
<dbReference type="Proteomes" id="UP000325440">
    <property type="component" value="Unassembled WGS sequence"/>
</dbReference>
<evidence type="ECO:0000256" key="1">
    <source>
        <dbReference type="SAM" id="Phobius"/>
    </source>
</evidence>
<dbReference type="AlphaFoldDB" id="A0A5E4N783"/>
<keyword evidence="1" id="KW-1133">Transmembrane helix</keyword>
<reference evidence="2 3" key="1">
    <citation type="submission" date="2019-08" db="EMBL/GenBank/DDBJ databases">
        <authorList>
            <person name="Alioto T."/>
            <person name="Alioto T."/>
            <person name="Gomez Garrido J."/>
        </authorList>
    </citation>
    <scope>NUCLEOTIDE SEQUENCE [LARGE SCALE GENOMIC DNA]</scope>
</reference>